<dbReference type="AlphaFoldDB" id="A0ABD3M6U3"/>
<feature type="compositionally biased region" description="Polar residues" evidence="1">
    <location>
        <begin position="263"/>
        <end position="274"/>
    </location>
</feature>
<reference evidence="2 3" key="1">
    <citation type="submission" date="2024-10" db="EMBL/GenBank/DDBJ databases">
        <title>Updated reference genomes for cyclostephanoid diatoms.</title>
        <authorList>
            <person name="Roberts W.R."/>
            <person name="Alverson A.J."/>
        </authorList>
    </citation>
    <scope>NUCLEOTIDE SEQUENCE [LARGE SCALE GENOMIC DNA]</scope>
    <source>
        <strain evidence="2 3">AJA232-27</strain>
    </source>
</reference>
<feature type="region of interest" description="Disordered" evidence="1">
    <location>
        <begin position="257"/>
        <end position="277"/>
    </location>
</feature>
<dbReference type="EMBL" id="JALLBG020000231">
    <property type="protein sequence ID" value="KAL3758414.1"/>
    <property type="molecule type" value="Genomic_DNA"/>
</dbReference>
<keyword evidence="3" id="KW-1185">Reference proteome</keyword>
<evidence type="ECO:0000313" key="3">
    <source>
        <dbReference type="Proteomes" id="UP001530293"/>
    </source>
</evidence>
<name>A0ABD3M6U3_9STRA</name>
<sequence>MKDRDAKQRRMKFRITQRVFTKAFSFKWKSHTGRATNIKRRRSSGDDASTFSTSVLIVPSVQRLTASSPPLAILDRIYGSNSLSTGRSSRNLTLFSSSPPVLQTTGSPYQSKKAQKSLSATLKNCHHKSDAKQSYSAWERRHPSTLNTGSDTPWLRPIGVAEGSRVVDIAITESTNSEFLPPDISPATRFVPIGHEEEDDGILSFASDDYDICTNSVGEFSHYQTRVDNTSMNEYSDDVMFDKYSVSLDVETKLLHDLPPSPLSTEGTSSQSRDSYVMVRKKGHQKGQYRFHSEKSGDHDSKDWFPNMKQEIMRLASCFTQCSAPSTSTL</sequence>
<organism evidence="2 3">
    <name type="scientific">Discostella pseudostelligera</name>
    <dbReference type="NCBI Taxonomy" id="259834"/>
    <lineage>
        <taxon>Eukaryota</taxon>
        <taxon>Sar</taxon>
        <taxon>Stramenopiles</taxon>
        <taxon>Ochrophyta</taxon>
        <taxon>Bacillariophyta</taxon>
        <taxon>Coscinodiscophyceae</taxon>
        <taxon>Thalassiosirophycidae</taxon>
        <taxon>Stephanodiscales</taxon>
        <taxon>Stephanodiscaceae</taxon>
        <taxon>Discostella</taxon>
    </lineage>
</organism>
<accession>A0ABD3M6U3</accession>
<gene>
    <name evidence="2" type="ORF">ACHAWU_006074</name>
</gene>
<comment type="caution">
    <text evidence="2">The sequence shown here is derived from an EMBL/GenBank/DDBJ whole genome shotgun (WGS) entry which is preliminary data.</text>
</comment>
<protein>
    <submittedName>
        <fullName evidence="2">Uncharacterized protein</fullName>
    </submittedName>
</protein>
<evidence type="ECO:0000313" key="2">
    <source>
        <dbReference type="EMBL" id="KAL3758414.1"/>
    </source>
</evidence>
<evidence type="ECO:0000256" key="1">
    <source>
        <dbReference type="SAM" id="MobiDB-lite"/>
    </source>
</evidence>
<dbReference type="Proteomes" id="UP001530293">
    <property type="component" value="Unassembled WGS sequence"/>
</dbReference>
<proteinExistence type="predicted"/>